<dbReference type="AlphaFoldDB" id="A0AAE0G1C2"/>
<dbReference type="PANTHER" id="PTHR23315:SF7">
    <property type="entry name" value="U-BOX DOMAIN-CONTAINING PROTEIN 4"/>
    <property type="match status" value="1"/>
</dbReference>
<dbReference type="InterPro" id="IPR016024">
    <property type="entry name" value="ARM-type_fold"/>
</dbReference>
<dbReference type="SUPFAM" id="SSF48371">
    <property type="entry name" value="ARM repeat"/>
    <property type="match status" value="1"/>
</dbReference>
<dbReference type="InterPro" id="IPR011989">
    <property type="entry name" value="ARM-like"/>
</dbReference>
<keyword evidence="1" id="KW-0833">Ubl conjugation pathway</keyword>
<evidence type="ECO:0000313" key="3">
    <source>
        <dbReference type="EMBL" id="KAK3269513.1"/>
    </source>
</evidence>
<feature type="repeat" description="ARM" evidence="2">
    <location>
        <begin position="47"/>
        <end position="96"/>
    </location>
</feature>
<reference evidence="3 4" key="1">
    <citation type="journal article" date="2015" name="Genome Biol. Evol.">
        <title>Comparative Genomics of a Bacterivorous Green Alga Reveals Evolutionary Causalities and Consequences of Phago-Mixotrophic Mode of Nutrition.</title>
        <authorList>
            <person name="Burns J.A."/>
            <person name="Paasch A."/>
            <person name="Narechania A."/>
            <person name="Kim E."/>
        </authorList>
    </citation>
    <scope>NUCLEOTIDE SEQUENCE [LARGE SCALE GENOMIC DNA]</scope>
    <source>
        <strain evidence="3 4">PLY_AMNH</strain>
    </source>
</reference>
<feature type="repeat" description="ARM" evidence="2">
    <location>
        <begin position="96"/>
        <end position="160"/>
    </location>
</feature>
<sequence>MAHGEITGLVQSLKSSPGSSTAVQAAGALKTLAYENLENRDAIAEAGAIPALVQLILGSASGKPATIQEGQLQATQALSNLTYENNKNCDAIREAGAIPALVHLIANPNQQAAASQGYFSGLVGASPSSLHKQVIEQATVALGNLAYPSPTNRDAVREAGGIPALLNLLGEVPGPGKSLTTYSTSALSNLIFENDKNREAVRAAAGIPALARLLRAGPHEMVTLYATTALGNAVQGNPANCIAVREAEAIPQIVRLLAVWTKGQKQLAGQAASVVLELVSHSAENCAAVREAGAVVHLVEMLRVGANSRVAQASMKIIGHLAAESSSEQQRAMWQEGTVRPLLDMAFPIEVITLPTARRSTRVQAVGGEAADVLAMLGYTDAIMDAQRAIRAWLLHKRRSGSPGEDRR</sequence>
<evidence type="ECO:0000256" key="1">
    <source>
        <dbReference type="ARBA" id="ARBA00022786"/>
    </source>
</evidence>
<dbReference type="Gene3D" id="1.25.10.10">
    <property type="entry name" value="Leucine-rich Repeat Variant"/>
    <property type="match status" value="4"/>
</dbReference>
<organism evidence="3 4">
    <name type="scientific">Cymbomonas tetramitiformis</name>
    <dbReference type="NCBI Taxonomy" id="36881"/>
    <lineage>
        <taxon>Eukaryota</taxon>
        <taxon>Viridiplantae</taxon>
        <taxon>Chlorophyta</taxon>
        <taxon>Pyramimonadophyceae</taxon>
        <taxon>Pyramimonadales</taxon>
        <taxon>Pyramimonadaceae</taxon>
        <taxon>Cymbomonas</taxon>
    </lineage>
</organism>
<name>A0AAE0G1C2_9CHLO</name>
<dbReference type="Pfam" id="PF00514">
    <property type="entry name" value="Arm"/>
    <property type="match status" value="3"/>
</dbReference>
<dbReference type="Proteomes" id="UP001190700">
    <property type="component" value="Unassembled WGS sequence"/>
</dbReference>
<dbReference type="EMBL" id="LGRX02010906">
    <property type="protein sequence ID" value="KAK3269513.1"/>
    <property type="molecule type" value="Genomic_DNA"/>
</dbReference>
<protein>
    <submittedName>
        <fullName evidence="3">Uncharacterized protein</fullName>
    </submittedName>
</protein>
<gene>
    <name evidence="3" type="ORF">CYMTET_22046</name>
</gene>
<dbReference type="SMART" id="SM00185">
    <property type="entry name" value="ARM"/>
    <property type="match status" value="6"/>
</dbReference>
<accession>A0AAE0G1C2</accession>
<evidence type="ECO:0000313" key="4">
    <source>
        <dbReference type="Proteomes" id="UP001190700"/>
    </source>
</evidence>
<dbReference type="PROSITE" id="PS50176">
    <property type="entry name" value="ARM_REPEAT"/>
    <property type="match status" value="3"/>
</dbReference>
<proteinExistence type="predicted"/>
<dbReference type="PANTHER" id="PTHR23315">
    <property type="entry name" value="U BOX DOMAIN-CONTAINING"/>
    <property type="match status" value="1"/>
</dbReference>
<keyword evidence="4" id="KW-1185">Reference proteome</keyword>
<comment type="caution">
    <text evidence="3">The sequence shown here is derived from an EMBL/GenBank/DDBJ whole genome shotgun (WGS) entry which is preliminary data.</text>
</comment>
<evidence type="ECO:0000256" key="2">
    <source>
        <dbReference type="PROSITE-ProRule" id="PRU00259"/>
    </source>
</evidence>
<feature type="repeat" description="ARM" evidence="2">
    <location>
        <begin position="160"/>
        <end position="205"/>
    </location>
</feature>
<dbReference type="InterPro" id="IPR000225">
    <property type="entry name" value="Armadillo"/>
</dbReference>